<accession>A0ABP2DH10</accession>
<name>A0ABP2DH10_9RHOB</name>
<protein>
    <submittedName>
        <fullName evidence="1">Uncharacterized protein</fullName>
    </submittedName>
</protein>
<evidence type="ECO:0000313" key="1">
    <source>
        <dbReference type="EMBL" id="EDQ06405.1"/>
    </source>
</evidence>
<reference evidence="1 2" key="1">
    <citation type="submission" date="2007-11" db="EMBL/GenBank/DDBJ databases">
        <authorList>
            <person name="Wagner-Dobler I."/>
            <person name="Ferriera S."/>
            <person name="Johnson J."/>
            <person name="Kravitz S."/>
            <person name="Beeson K."/>
            <person name="Sutton G."/>
            <person name="Rogers Y.-H."/>
            <person name="Friedman R."/>
            <person name="Frazier M."/>
            <person name="Venter J.C."/>
        </authorList>
    </citation>
    <scope>NUCLEOTIDE SEQUENCE [LARGE SCALE GENOMIC DNA]</scope>
    <source>
        <strain evidence="1 2">HEL-45</strain>
    </source>
</reference>
<organism evidence="1 2">
    <name type="scientific">Sulfitobacter indolifex HEL-45</name>
    <dbReference type="NCBI Taxonomy" id="391624"/>
    <lineage>
        <taxon>Bacteria</taxon>
        <taxon>Pseudomonadati</taxon>
        <taxon>Pseudomonadota</taxon>
        <taxon>Alphaproteobacteria</taxon>
        <taxon>Rhodobacterales</taxon>
        <taxon>Roseobacteraceae</taxon>
        <taxon>Sulfitobacter</taxon>
    </lineage>
</organism>
<evidence type="ECO:0000313" key="2">
    <source>
        <dbReference type="Proteomes" id="UP000003257"/>
    </source>
</evidence>
<gene>
    <name evidence="1" type="ORF">OIHEL45_06305</name>
</gene>
<proteinExistence type="predicted"/>
<keyword evidence="2" id="KW-1185">Reference proteome</keyword>
<sequence length="21" mass="2193">MGPIVLCMALAMGQLMVMGII</sequence>
<comment type="caution">
    <text evidence="1">The sequence shown here is derived from an EMBL/GenBank/DDBJ whole genome shotgun (WGS) entry which is preliminary data.</text>
</comment>
<dbReference type="Proteomes" id="UP000003257">
    <property type="component" value="Unassembled WGS sequence"/>
</dbReference>
<dbReference type="EMBL" id="ABID01000001">
    <property type="protein sequence ID" value="EDQ06405.1"/>
    <property type="molecule type" value="Genomic_DNA"/>
</dbReference>